<protein>
    <recommendedName>
        <fullName evidence="4">RRM domain-containing protein</fullName>
    </recommendedName>
</protein>
<dbReference type="InterPro" id="IPR051229">
    <property type="entry name" value="ALYREF_mRNA_export"/>
</dbReference>
<feature type="region of interest" description="Disordered" evidence="3">
    <location>
        <begin position="433"/>
        <end position="453"/>
    </location>
</feature>
<dbReference type="InterPro" id="IPR012677">
    <property type="entry name" value="Nucleotide-bd_a/b_plait_sf"/>
</dbReference>
<evidence type="ECO:0000313" key="5">
    <source>
        <dbReference type="EMBL" id="CAL7947188.1"/>
    </source>
</evidence>
<evidence type="ECO:0000256" key="2">
    <source>
        <dbReference type="PROSITE-ProRule" id="PRU00176"/>
    </source>
</evidence>
<sequence length="475" mass="53464">MIPRAAKLGDATTIGQLYRSSSEKRCKIYQGAYVRRFMADSHLATSENSFLVVLFRVDRHMKRSFRDRILSDKFVRRGVNRGARANGSLRGRGSQVITDARFKIIQKNREKLTDARDKLAEIAKQSDARLKLDKIRASQFKKIETQIPGISRKTGRNGRLSLSTNKMPPIMPHTIPPNIPNNYMPPPTRTVGYRPPPLAESHYMGDMNMDFADDYIMETAPLRRTVSNEYAPAPPPPPPVFSIKPASSYTWVKPTSSNLTRIVPSHKSDVDRDRERARDYKVIARTSMTKPVPPPYKEDWTFGTKSRTILAEDPVDSKYYDSRSHRDVGVKSRLDSLPTKSRNMGVLSRSKTSSSSSSQSTGYRIVVSNLQANVTQEDIKELFEDVGELLVSRLVRPGTAEVIYKTLKDATKAVETYHNRQLDGHPMKCLLVNPRPKSNPTGPAVRSLTESRRSVSSSYVQPSLGAVHRALFDDS</sequence>
<dbReference type="EMBL" id="CAXAJV020001296">
    <property type="protein sequence ID" value="CAL7947188.1"/>
    <property type="molecule type" value="Genomic_DNA"/>
</dbReference>
<dbReference type="PROSITE" id="PS50102">
    <property type="entry name" value="RRM"/>
    <property type="match status" value="1"/>
</dbReference>
<proteinExistence type="predicted"/>
<evidence type="ECO:0000313" key="6">
    <source>
        <dbReference type="Proteomes" id="UP001642520"/>
    </source>
</evidence>
<name>A0ABP1P1L4_XYLVO</name>
<dbReference type="Gene3D" id="3.30.70.330">
    <property type="match status" value="1"/>
</dbReference>
<dbReference type="SMART" id="SM00360">
    <property type="entry name" value="RRM"/>
    <property type="match status" value="1"/>
</dbReference>
<evidence type="ECO:0000256" key="1">
    <source>
        <dbReference type="ARBA" id="ARBA00022884"/>
    </source>
</evidence>
<feature type="region of interest" description="Disordered" evidence="3">
    <location>
        <begin position="328"/>
        <end position="361"/>
    </location>
</feature>
<dbReference type="Pfam" id="PF00076">
    <property type="entry name" value="RRM_1"/>
    <property type="match status" value="1"/>
</dbReference>
<organism evidence="5 6">
    <name type="scientific">Xylocopa violacea</name>
    <name type="common">Violet carpenter bee</name>
    <name type="synonym">Apis violacea</name>
    <dbReference type="NCBI Taxonomy" id="135666"/>
    <lineage>
        <taxon>Eukaryota</taxon>
        <taxon>Metazoa</taxon>
        <taxon>Ecdysozoa</taxon>
        <taxon>Arthropoda</taxon>
        <taxon>Hexapoda</taxon>
        <taxon>Insecta</taxon>
        <taxon>Pterygota</taxon>
        <taxon>Neoptera</taxon>
        <taxon>Endopterygota</taxon>
        <taxon>Hymenoptera</taxon>
        <taxon>Apocrita</taxon>
        <taxon>Aculeata</taxon>
        <taxon>Apoidea</taxon>
        <taxon>Anthophila</taxon>
        <taxon>Apidae</taxon>
        <taxon>Xylocopa</taxon>
        <taxon>Xylocopa</taxon>
    </lineage>
</organism>
<evidence type="ECO:0000256" key="3">
    <source>
        <dbReference type="SAM" id="MobiDB-lite"/>
    </source>
</evidence>
<reference evidence="5 6" key="1">
    <citation type="submission" date="2024-08" db="EMBL/GenBank/DDBJ databases">
        <authorList>
            <person name="Will J Nash"/>
            <person name="Angela Man"/>
            <person name="Seanna McTaggart"/>
            <person name="Kendall Baker"/>
            <person name="Tom Barker"/>
            <person name="Leah Catchpole"/>
            <person name="Alex Durrant"/>
            <person name="Karim Gharbi"/>
            <person name="Naomi Irish"/>
            <person name="Gemy Kaithakottil"/>
            <person name="Debby Ku"/>
            <person name="Aaliyah Providence"/>
            <person name="Felix Shaw"/>
            <person name="David Swarbreck"/>
            <person name="Chris Watkins"/>
            <person name="Ann M. McCartney"/>
            <person name="Giulio Formenti"/>
            <person name="Alice Mouton"/>
            <person name="Noel Vella"/>
            <person name="Bjorn M von Reumont"/>
            <person name="Adriana Vella"/>
            <person name="Wilfried Haerty"/>
        </authorList>
    </citation>
    <scope>NUCLEOTIDE SEQUENCE [LARGE SCALE GENOMIC DNA]</scope>
</reference>
<accession>A0ABP1P1L4</accession>
<dbReference type="InterPro" id="IPR035979">
    <property type="entry name" value="RBD_domain_sf"/>
</dbReference>
<keyword evidence="6" id="KW-1185">Reference proteome</keyword>
<dbReference type="PANTHER" id="PTHR19965">
    <property type="entry name" value="RNA AND EXPORT FACTOR BINDING PROTEIN"/>
    <property type="match status" value="1"/>
</dbReference>
<keyword evidence="1 2" id="KW-0694">RNA-binding</keyword>
<dbReference type="Proteomes" id="UP001642520">
    <property type="component" value="Unassembled WGS sequence"/>
</dbReference>
<dbReference type="InterPro" id="IPR000504">
    <property type="entry name" value="RRM_dom"/>
</dbReference>
<dbReference type="InterPro" id="IPR034784">
    <property type="entry name" value="PDIP3_RRM"/>
</dbReference>
<dbReference type="CDD" id="cd12681">
    <property type="entry name" value="RRM_SKAR"/>
    <property type="match status" value="1"/>
</dbReference>
<evidence type="ECO:0000259" key="4">
    <source>
        <dbReference type="PROSITE" id="PS50102"/>
    </source>
</evidence>
<dbReference type="SUPFAM" id="SSF54928">
    <property type="entry name" value="RNA-binding domain, RBD"/>
    <property type="match status" value="1"/>
</dbReference>
<feature type="domain" description="RRM" evidence="4">
    <location>
        <begin position="363"/>
        <end position="434"/>
    </location>
</feature>
<dbReference type="PANTHER" id="PTHR19965:SF94">
    <property type="entry name" value="FI13061P-RELATED"/>
    <property type="match status" value="1"/>
</dbReference>
<feature type="region of interest" description="Disordered" evidence="3">
    <location>
        <begin position="151"/>
        <end position="180"/>
    </location>
</feature>
<feature type="compositionally biased region" description="Low complexity" evidence="3">
    <location>
        <begin position="348"/>
        <end position="360"/>
    </location>
</feature>
<gene>
    <name evidence="5" type="ORF">XYLVIOL_LOCUS8211</name>
</gene>
<feature type="compositionally biased region" description="Pro residues" evidence="3">
    <location>
        <begin position="169"/>
        <end position="180"/>
    </location>
</feature>
<comment type="caution">
    <text evidence="5">The sequence shown here is derived from an EMBL/GenBank/DDBJ whole genome shotgun (WGS) entry which is preliminary data.</text>
</comment>